<dbReference type="SMART" id="SM00388">
    <property type="entry name" value="HisKA"/>
    <property type="match status" value="1"/>
</dbReference>
<dbReference type="InterPro" id="IPR003661">
    <property type="entry name" value="HisK_dim/P_dom"/>
</dbReference>
<evidence type="ECO:0000256" key="10">
    <source>
        <dbReference type="ARBA" id="ARBA00023136"/>
    </source>
</evidence>
<dbReference type="InterPro" id="IPR003660">
    <property type="entry name" value="HAMP_dom"/>
</dbReference>
<evidence type="ECO:0000256" key="7">
    <source>
        <dbReference type="ARBA" id="ARBA00022777"/>
    </source>
</evidence>
<keyword evidence="5" id="KW-0808">Transferase</keyword>
<dbReference type="InterPro" id="IPR036097">
    <property type="entry name" value="HisK_dim/P_sf"/>
</dbReference>
<gene>
    <name evidence="15" type="ORF">V2V91_07420</name>
</gene>
<dbReference type="PRINTS" id="PR00344">
    <property type="entry name" value="BCTRLSENSOR"/>
</dbReference>
<evidence type="ECO:0000256" key="5">
    <source>
        <dbReference type="ARBA" id="ARBA00022679"/>
    </source>
</evidence>
<keyword evidence="4" id="KW-0597">Phosphoprotein</keyword>
<sequence length="365" mass="38773">MTRSQRPRSARRRIVTGVALACAVALALVGGVTFTVQAAALWSAGTPLDGLLIPMIAFGVASVFTIALVALVGWFVAGAALRSITEVREAADSMTVADLSRRLPSDGGEGIAELSQTVNSMLDRLEGSVDSQRQLLDDVRHELKTPITIVRGHLEIMNASDPADVEATRAIGIAELDRLNRLVEDIDLLAAAETDTYASDEIDLAALSTRMADMVAVIPGHDWRVTDRATGRMLGDGDRLLQAWLQLADNASKYSPDASPIDIGSAADPAEVRFWVRDHGPGVPPAMRHRIFRRFDRAGRRRSVGGSGLGLAIVDAIAKGHGGRCEVTDTPGGGATFTIHVPHTSGASYPSPVRADDVIHQGGKR</sequence>
<evidence type="ECO:0000313" key="15">
    <source>
        <dbReference type="EMBL" id="MEF2254965.1"/>
    </source>
</evidence>
<comment type="subcellular location">
    <subcellularLocation>
        <location evidence="2">Cell membrane</location>
        <topology evidence="2">Multi-pass membrane protein</topology>
    </subcellularLocation>
</comment>
<evidence type="ECO:0000259" key="14">
    <source>
        <dbReference type="PROSITE" id="PS50885"/>
    </source>
</evidence>
<dbReference type="SUPFAM" id="SSF55874">
    <property type="entry name" value="ATPase domain of HSP90 chaperone/DNA topoisomerase II/histidine kinase"/>
    <property type="match status" value="1"/>
</dbReference>
<dbReference type="SUPFAM" id="SSF47384">
    <property type="entry name" value="Homodimeric domain of signal transducing histidine kinase"/>
    <property type="match status" value="1"/>
</dbReference>
<keyword evidence="8 12" id="KW-1133">Transmembrane helix</keyword>
<dbReference type="Gene3D" id="1.10.287.130">
    <property type="match status" value="1"/>
</dbReference>
<dbReference type="InterPro" id="IPR036890">
    <property type="entry name" value="HATPase_C_sf"/>
</dbReference>
<dbReference type="InterPro" id="IPR003594">
    <property type="entry name" value="HATPase_dom"/>
</dbReference>
<dbReference type="SUPFAM" id="SSF90123">
    <property type="entry name" value="ABC transporter transmembrane region"/>
    <property type="match status" value="1"/>
</dbReference>
<feature type="domain" description="HAMP" evidence="14">
    <location>
        <begin position="78"/>
        <end position="130"/>
    </location>
</feature>
<dbReference type="CDD" id="cd00075">
    <property type="entry name" value="HATPase"/>
    <property type="match status" value="1"/>
</dbReference>
<dbReference type="PANTHER" id="PTHR45436">
    <property type="entry name" value="SENSOR HISTIDINE KINASE YKOH"/>
    <property type="match status" value="1"/>
</dbReference>
<evidence type="ECO:0000256" key="4">
    <source>
        <dbReference type="ARBA" id="ARBA00022553"/>
    </source>
</evidence>
<dbReference type="InterPro" id="IPR050428">
    <property type="entry name" value="TCS_sensor_his_kinase"/>
</dbReference>
<keyword evidence="16" id="KW-1185">Reference proteome</keyword>
<keyword evidence="9" id="KW-0902">Two-component regulatory system</keyword>
<reference evidence="15 16" key="1">
    <citation type="submission" date="2024-01" db="EMBL/GenBank/DDBJ databases">
        <title>the genome sequence of strain Microbacterium schleiferi NBRC 15075.</title>
        <authorList>
            <person name="Ding Y."/>
            <person name="Zhang G."/>
        </authorList>
    </citation>
    <scope>NUCLEOTIDE SEQUENCE [LARGE SCALE GENOMIC DNA]</scope>
    <source>
        <strain evidence="15 16">NBRC 15075</strain>
    </source>
</reference>
<evidence type="ECO:0000256" key="3">
    <source>
        <dbReference type="ARBA" id="ARBA00012438"/>
    </source>
</evidence>
<comment type="caution">
    <text evidence="15">The sequence shown here is derived from an EMBL/GenBank/DDBJ whole genome shotgun (WGS) entry which is preliminary data.</text>
</comment>
<dbReference type="CDD" id="cd06225">
    <property type="entry name" value="HAMP"/>
    <property type="match status" value="1"/>
</dbReference>
<evidence type="ECO:0000256" key="6">
    <source>
        <dbReference type="ARBA" id="ARBA00022692"/>
    </source>
</evidence>
<dbReference type="Gene3D" id="6.10.340.10">
    <property type="match status" value="1"/>
</dbReference>
<protein>
    <recommendedName>
        <fullName evidence="3">histidine kinase</fullName>
        <ecNumber evidence="3">2.7.13.3</ecNumber>
    </recommendedName>
</protein>
<dbReference type="PROSITE" id="PS50109">
    <property type="entry name" value="HIS_KIN"/>
    <property type="match status" value="1"/>
</dbReference>
<dbReference type="InterPro" id="IPR005467">
    <property type="entry name" value="His_kinase_dom"/>
</dbReference>
<evidence type="ECO:0000256" key="9">
    <source>
        <dbReference type="ARBA" id="ARBA00023012"/>
    </source>
</evidence>
<evidence type="ECO:0000256" key="2">
    <source>
        <dbReference type="ARBA" id="ARBA00004651"/>
    </source>
</evidence>
<dbReference type="CDD" id="cd00082">
    <property type="entry name" value="HisKA"/>
    <property type="match status" value="1"/>
</dbReference>
<dbReference type="PROSITE" id="PS50885">
    <property type="entry name" value="HAMP"/>
    <property type="match status" value="1"/>
</dbReference>
<organism evidence="15 16">
    <name type="scientific">Microbacterium schleiferi</name>
    <dbReference type="NCBI Taxonomy" id="69362"/>
    <lineage>
        <taxon>Bacteria</taxon>
        <taxon>Bacillati</taxon>
        <taxon>Actinomycetota</taxon>
        <taxon>Actinomycetes</taxon>
        <taxon>Micrococcales</taxon>
        <taxon>Microbacteriaceae</taxon>
        <taxon>Microbacterium</taxon>
    </lineage>
</organism>
<name>A0ABU7V6S3_9MICO</name>
<dbReference type="Pfam" id="PF00672">
    <property type="entry name" value="HAMP"/>
    <property type="match status" value="1"/>
</dbReference>
<dbReference type="Pfam" id="PF00512">
    <property type="entry name" value="HisKA"/>
    <property type="match status" value="1"/>
</dbReference>
<keyword evidence="10 12" id="KW-0472">Membrane</keyword>
<comment type="catalytic activity">
    <reaction evidence="1">
        <text>ATP + protein L-histidine = ADP + protein N-phospho-L-histidine.</text>
        <dbReference type="EC" id="2.7.13.3"/>
    </reaction>
</comment>
<dbReference type="GO" id="GO:0016301">
    <property type="term" value="F:kinase activity"/>
    <property type="evidence" value="ECO:0007669"/>
    <property type="project" value="UniProtKB-KW"/>
</dbReference>
<evidence type="ECO:0000256" key="1">
    <source>
        <dbReference type="ARBA" id="ARBA00000085"/>
    </source>
</evidence>
<evidence type="ECO:0000313" key="16">
    <source>
        <dbReference type="Proteomes" id="UP001351900"/>
    </source>
</evidence>
<evidence type="ECO:0000256" key="12">
    <source>
        <dbReference type="SAM" id="Phobius"/>
    </source>
</evidence>
<dbReference type="EC" id="2.7.13.3" evidence="3"/>
<keyword evidence="7 15" id="KW-0418">Kinase</keyword>
<dbReference type="PANTHER" id="PTHR45436:SF5">
    <property type="entry name" value="SENSOR HISTIDINE KINASE TRCS"/>
    <property type="match status" value="1"/>
</dbReference>
<evidence type="ECO:0000259" key="13">
    <source>
        <dbReference type="PROSITE" id="PS50109"/>
    </source>
</evidence>
<dbReference type="SMART" id="SM00304">
    <property type="entry name" value="HAMP"/>
    <property type="match status" value="1"/>
</dbReference>
<dbReference type="RefSeq" id="WP_331791368.1">
    <property type="nucleotide sequence ID" value="NZ_BAAAUO010000012.1"/>
</dbReference>
<feature type="transmembrane region" description="Helical" evidence="12">
    <location>
        <begin position="54"/>
        <end position="81"/>
    </location>
</feature>
<evidence type="ECO:0000256" key="8">
    <source>
        <dbReference type="ARBA" id="ARBA00022989"/>
    </source>
</evidence>
<dbReference type="InterPro" id="IPR004358">
    <property type="entry name" value="Sig_transdc_His_kin-like_C"/>
</dbReference>
<dbReference type="Gene3D" id="3.30.565.10">
    <property type="entry name" value="Histidine kinase-like ATPase, C-terminal domain"/>
    <property type="match status" value="1"/>
</dbReference>
<dbReference type="EMBL" id="JAZHOV010000004">
    <property type="protein sequence ID" value="MEF2254965.1"/>
    <property type="molecule type" value="Genomic_DNA"/>
</dbReference>
<accession>A0ABU7V6S3</accession>
<dbReference type="Pfam" id="PF02518">
    <property type="entry name" value="HATPase_c"/>
    <property type="match status" value="1"/>
</dbReference>
<dbReference type="SMART" id="SM00387">
    <property type="entry name" value="HATPase_c"/>
    <property type="match status" value="1"/>
</dbReference>
<feature type="region of interest" description="Disordered" evidence="11">
    <location>
        <begin position="343"/>
        <end position="365"/>
    </location>
</feature>
<proteinExistence type="predicted"/>
<dbReference type="InterPro" id="IPR036640">
    <property type="entry name" value="ABC1_TM_sf"/>
</dbReference>
<keyword evidence="6 12" id="KW-0812">Transmembrane</keyword>
<feature type="domain" description="Histidine kinase" evidence="13">
    <location>
        <begin position="138"/>
        <end position="345"/>
    </location>
</feature>
<evidence type="ECO:0000256" key="11">
    <source>
        <dbReference type="SAM" id="MobiDB-lite"/>
    </source>
</evidence>
<dbReference type="Proteomes" id="UP001351900">
    <property type="component" value="Unassembled WGS sequence"/>
</dbReference>